<comment type="similarity">
    <text evidence="1 5">Belongs to the glycosyl hydrolase 1 family.</text>
</comment>
<accession>A0A2G3AK19</accession>
<reference evidence="7 8" key="1">
    <citation type="journal article" date="2014" name="Nat. Genet.">
        <title>Genome sequence of the hot pepper provides insights into the evolution of pungency in Capsicum species.</title>
        <authorList>
            <person name="Kim S."/>
            <person name="Park M."/>
            <person name="Yeom S.I."/>
            <person name="Kim Y.M."/>
            <person name="Lee J.M."/>
            <person name="Lee H.A."/>
            <person name="Seo E."/>
            <person name="Choi J."/>
            <person name="Cheong K."/>
            <person name="Kim K.T."/>
            <person name="Jung K."/>
            <person name="Lee G.W."/>
            <person name="Oh S.K."/>
            <person name="Bae C."/>
            <person name="Kim S.B."/>
            <person name="Lee H.Y."/>
            <person name="Kim S.Y."/>
            <person name="Kim M.S."/>
            <person name="Kang B.C."/>
            <person name="Jo Y.D."/>
            <person name="Yang H.B."/>
            <person name="Jeong H.J."/>
            <person name="Kang W.H."/>
            <person name="Kwon J.K."/>
            <person name="Shin C."/>
            <person name="Lim J.Y."/>
            <person name="Park J.H."/>
            <person name="Huh J.H."/>
            <person name="Kim J.S."/>
            <person name="Kim B.D."/>
            <person name="Cohen O."/>
            <person name="Paran I."/>
            <person name="Suh M.C."/>
            <person name="Lee S.B."/>
            <person name="Kim Y.K."/>
            <person name="Shin Y."/>
            <person name="Noh S.J."/>
            <person name="Park J."/>
            <person name="Seo Y.S."/>
            <person name="Kwon S.Y."/>
            <person name="Kim H.A."/>
            <person name="Park J.M."/>
            <person name="Kim H.J."/>
            <person name="Choi S.B."/>
            <person name="Bosland P.W."/>
            <person name="Reeves G."/>
            <person name="Jo S.H."/>
            <person name="Lee B.W."/>
            <person name="Cho H.T."/>
            <person name="Choi H.S."/>
            <person name="Lee M.S."/>
            <person name="Yu Y."/>
            <person name="Do Choi Y."/>
            <person name="Park B.S."/>
            <person name="van Deynze A."/>
            <person name="Ashrafi H."/>
            <person name="Hill T."/>
            <person name="Kim W.T."/>
            <person name="Pai H.S."/>
            <person name="Ahn H.K."/>
            <person name="Yeam I."/>
            <person name="Giovannoni J.J."/>
            <person name="Rose J.K."/>
            <person name="Sorensen I."/>
            <person name="Lee S.J."/>
            <person name="Kim R.W."/>
            <person name="Choi I.Y."/>
            <person name="Choi B.S."/>
            <person name="Lim J.S."/>
            <person name="Lee Y.H."/>
            <person name="Choi D."/>
        </authorList>
    </citation>
    <scope>NUCLEOTIDE SEQUENCE [LARGE SCALE GENOMIC DNA]</scope>
    <source>
        <strain evidence="8">cv. CM334</strain>
    </source>
</reference>
<dbReference type="InterPro" id="IPR033132">
    <property type="entry name" value="GH_1_N_CS"/>
</dbReference>
<name>A0A2G3AK19_CAPAN</name>
<organism evidence="7 8">
    <name type="scientific">Capsicum annuum</name>
    <name type="common">Capsicum pepper</name>
    <dbReference type="NCBI Taxonomy" id="4072"/>
    <lineage>
        <taxon>Eukaryota</taxon>
        <taxon>Viridiplantae</taxon>
        <taxon>Streptophyta</taxon>
        <taxon>Embryophyta</taxon>
        <taxon>Tracheophyta</taxon>
        <taxon>Spermatophyta</taxon>
        <taxon>Magnoliopsida</taxon>
        <taxon>eudicotyledons</taxon>
        <taxon>Gunneridae</taxon>
        <taxon>Pentapetalae</taxon>
        <taxon>asterids</taxon>
        <taxon>lamiids</taxon>
        <taxon>Solanales</taxon>
        <taxon>Solanaceae</taxon>
        <taxon>Solanoideae</taxon>
        <taxon>Capsiceae</taxon>
        <taxon>Capsicum</taxon>
    </lineage>
</organism>
<dbReference type="EMBL" id="AYRZ02000001">
    <property type="protein sequence ID" value="PHT94604.1"/>
    <property type="molecule type" value="Genomic_DNA"/>
</dbReference>
<dbReference type="GO" id="GO:0005975">
    <property type="term" value="P:carbohydrate metabolic process"/>
    <property type="evidence" value="ECO:0007669"/>
    <property type="project" value="InterPro"/>
</dbReference>
<evidence type="ECO:0000256" key="4">
    <source>
        <dbReference type="PROSITE-ProRule" id="PRU10055"/>
    </source>
</evidence>
<dbReference type="OMA" id="IHRPLDW"/>
<dbReference type="Proteomes" id="UP000222542">
    <property type="component" value="Unassembled WGS sequence"/>
</dbReference>
<evidence type="ECO:0000256" key="6">
    <source>
        <dbReference type="RuleBase" id="RU004468"/>
    </source>
</evidence>
<keyword evidence="2 6" id="KW-0378">Hydrolase</keyword>
<gene>
    <name evidence="7" type="ORF">T459_02486</name>
</gene>
<dbReference type="Pfam" id="PF00232">
    <property type="entry name" value="Glyco_hydro_1"/>
    <property type="match status" value="1"/>
</dbReference>
<evidence type="ECO:0000313" key="8">
    <source>
        <dbReference type="Proteomes" id="UP000222542"/>
    </source>
</evidence>
<comment type="caution">
    <text evidence="7">The sequence shown here is derived from an EMBL/GenBank/DDBJ whole genome shotgun (WGS) entry which is preliminary data.</text>
</comment>
<evidence type="ECO:0000256" key="3">
    <source>
        <dbReference type="ARBA" id="ARBA00023295"/>
    </source>
</evidence>
<dbReference type="PROSITE" id="PS00653">
    <property type="entry name" value="GLYCOSYL_HYDROL_F1_2"/>
    <property type="match status" value="1"/>
</dbReference>
<keyword evidence="8" id="KW-1185">Reference proteome</keyword>
<keyword evidence="3 6" id="KW-0326">Glycosidase</keyword>
<feature type="active site" description="Nucleophile" evidence="4">
    <location>
        <position position="424"/>
    </location>
</feature>
<protein>
    <submittedName>
        <fullName evidence="7">Beta-glucosidase 12</fullName>
    </submittedName>
</protein>
<evidence type="ECO:0000256" key="5">
    <source>
        <dbReference type="RuleBase" id="RU003690"/>
    </source>
</evidence>
<dbReference type="Gramene" id="PHT94604">
    <property type="protein sequence ID" value="PHT94604"/>
    <property type="gene ID" value="T459_02486"/>
</dbReference>
<sequence>MLLLPLKPWRIQISAADPFNRRSFPPHFIFGTGSSAYQISAADPFNRRSFPPHFIFGTGSSAYQFEGAPNEDGKGLNIWDTFTQKHPEKIFQGSNGNVALDFYHRYKEDIRLMKLQGLNGFRFSISWSRILPYGKLSKGVNRKGIAFYNNLINELLANGIQPLVSIFHWDLPQALEDEYQGFLSPQIADDFRDYAELCFQEFGDRIKHWITINEPYTYAVFGYALGFDAPGRCSYYNGCAAGDAATEPYIVAHHLLLAHAKTVNLYREQYKAKQKGKIGISLISNWFVPYSTKEEDIDAAQRGLDFMFGWFIDPVTYGDYPASMHKAAKNRLPKFTIEETEMVKNSYDFLGLNYYTSTYAANIPYVDVVNYVTDAHVHQTGKKNEIPIGEPTGLETNFVVPKGLQDLLVYTKKKYKNPIIYVTENGMSDANVTTVQQGVDDLERAEYIRQHLLAIKDALQDGVNVKGYFVWALLDNFEWRWGYTQRYGINYVKMRVMLVQMDLDDALLRFEKMPSSWTEEDKRRKDRKALSQIHLHLSIRFYRMF</sequence>
<dbReference type="PRINTS" id="PR00131">
    <property type="entry name" value="GLHYDRLASE1"/>
</dbReference>
<dbReference type="GO" id="GO:0008422">
    <property type="term" value="F:beta-glucosidase activity"/>
    <property type="evidence" value="ECO:0000318"/>
    <property type="project" value="GO_Central"/>
</dbReference>
<dbReference type="AlphaFoldDB" id="A0A2G3AK19"/>
<proteinExistence type="inferred from homology"/>
<dbReference type="PANTHER" id="PTHR10353:SF333">
    <property type="entry name" value="BETA-GLUCOSIDASE 12-LIKE ISOFORM X1"/>
    <property type="match status" value="1"/>
</dbReference>
<evidence type="ECO:0000313" key="7">
    <source>
        <dbReference type="EMBL" id="PHT94604.1"/>
    </source>
</evidence>
<reference evidence="7 8" key="2">
    <citation type="journal article" date="2017" name="Genome Biol.">
        <title>New reference genome sequences of hot pepper reveal the massive evolution of plant disease-resistance genes by retroduplication.</title>
        <authorList>
            <person name="Kim S."/>
            <person name="Park J."/>
            <person name="Yeom S.I."/>
            <person name="Kim Y.M."/>
            <person name="Seo E."/>
            <person name="Kim K.T."/>
            <person name="Kim M.S."/>
            <person name="Lee J.M."/>
            <person name="Cheong K."/>
            <person name="Shin H.S."/>
            <person name="Kim S.B."/>
            <person name="Han K."/>
            <person name="Lee J."/>
            <person name="Park M."/>
            <person name="Lee H.A."/>
            <person name="Lee H.Y."/>
            <person name="Lee Y."/>
            <person name="Oh S."/>
            <person name="Lee J.H."/>
            <person name="Choi E."/>
            <person name="Choi E."/>
            <person name="Lee S.E."/>
            <person name="Jeon J."/>
            <person name="Kim H."/>
            <person name="Choi G."/>
            <person name="Song H."/>
            <person name="Lee J."/>
            <person name="Lee S.C."/>
            <person name="Kwon J.K."/>
            <person name="Lee H.Y."/>
            <person name="Koo N."/>
            <person name="Hong Y."/>
            <person name="Kim R.W."/>
            <person name="Kang W.H."/>
            <person name="Huh J.H."/>
            <person name="Kang B.C."/>
            <person name="Yang T.J."/>
            <person name="Lee Y.H."/>
            <person name="Bennetzen J.L."/>
            <person name="Choi D."/>
        </authorList>
    </citation>
    <scope>NUCLEOTIDE SEQUENCE [LARGE SCALE GENOMIC DNA]</scope>
    <source>
        <strain evidence="8">cv. CM334</strain>
    </source>
</reference>
<dbReference type="PROSITE" id="PS00572">
    <property type="entry name" value="GLYCOSYL_HYDROL_F1_1"/>
    <property type="match status" value="1"/>
</dbReference>
<evidence type="ECO:0000256" key="1">
    <source>
        <dbReference type="ARBA" id="ARBA00010838"/>
    </source>
</evidence>
<dbReference type="InterPro" id="IPR017853">
    <property type="entry name" value="GH"/>
</dbReference>
<dbReference type="Gene3D" id="3.20.20.80">
    <property type="entry name" value="Glycosidases"/>
    <property type="match status" value="1"/>
</dbReference>
<dbReference type="PANTHER" id="PTHR10353">
    <property type="entry name" value="GLYCOSYL HYDROLASE"/>
    <property type="match status" value="1"/>
</dbReference>
<dbReference type="InterPro" id="IPR001360">
    <property type="entry name" value="Glyco_hydro_1"/>
</dbReference>
<dbReference type="FunFam" id="3.20.20.80:FF:000020">
    <property type="entry name" value="Beta-glucosidase 12"/>
    <property type="match status" value="1"/>
</dbReference>
<evidence type="ECO:0000256" key="2">
    <source>
        <dbReference type="ARBA" id="ARBA00022801"/>
    </source>
</evidence>
<dbReference type="SUPFAM" id="SSF51445">
    <property type="entry name" value="(Trans)glycosidases"/>
    <property type="match status" value="1"/>
</dbReference>
<dbReference type="InterPro" id="IPR018120">
    <property type="entry name" value="Glyco_hydro_1_AS"/>
</dbReference>